<comment type="subunit">
    <text evidence="9">Homodimer.</text>
</comment>
<dbReference type="PANTHER" id="PTHR43725:SF47">
    <property type="entry name" value="UDP-GLUCOSE 4-EPIMERASE"/>
    <property type="match status" value="1"/>
</dbReference>
<reference evidence="11" key="1">
    <citation type="submission" date="2022-11" db="EMBL/GenBank/DDBJ databases">
        <title>Complete Genome Sequences of three Polynucleobacter sp. Subcluster PnecC Strains KF022, KF023, and KF032 Isolated from a Shallow Eutrophic Lake in Japan.</title>
        <authorList>
            <person name="Ogata Y."/>
            <person name="Watanabe K."/>
            <person name="Takemine S."/>
            <person name="Shindo C."/>
            <person name="Kurokawa R."/>
            <person name="Suda W."/>
        </authorList>
    </citation>
    <scope>NUCLEOTIDE SEQUENCE</scope>
    <source>
        <strain evidence="11">KF023</strain>
    </source>
</reference>
<dbReference type="SUPFAM" id="SSF51735">
    <property type="entry name" value="NAD(P)-binding Rossmann-fold domains"/>
    <property type="match status" value="1"/>
</dbReference>
<keyword evidence="9" id="KW-0119">Carbohydrate metabolism</keyword>
<evidence type="ECO:0000256" key="5">
    <source>
        <dbReference type="ARBA" id="ARBA00013189"/>
    </source>
</evidence>
<dbReference type="InterPro" id="IPR016040">
    <property type="entry name" value="NAD(P)-bd_dom"/>
</dbReference>
<comment type="similarity">
    <text evidence="4 9">Belongs to the NAD(P)-dependent epimerase/dehydratase family.</text>
</comment>
<dbReference type="GO" id="GO:0005829">
    <property type="term" value="C:cytosol"/>
    <property type="evidence" value="ECO:0007669"/>
    <property type="project" value="TreeGrafter"/>
</dbReference>
<protein>
    <recommendedName>
        <fullName evidence="6 9">UDP-glucose 4-epimerase</fullName>
        <ecNumber evidence="5 9">5.1.3.2</ecNumber>
    </recommendedName>
</protein>
<gene>
    <name evidence="11" type="primary">galE_1</name>
    <name evidence="11" type="ORF">PKF023_03160</name>
</gene>
<proteinExistence type="inferred from homology"/>
<keyword evidence="8 9" id="KW-0413">Isomerase</keyword>
<sequence>MTILITGGLGFIASHAAASLLESNQELVLLDNLCNSQESVHQKLEKLTDRKFPFYRGDVRDKKLLRKIFSDHSITAVMHFAGLKSVAESVKDPLLYFDNNVGGTITLLEVMQELGVYQFIFSSSATVYGVPEYLPYDESHPTKPINPYGQSKLQVEAILKDLAASDSRWAIACLRYFNPVGAHPSHLIGELPNDQPNNLMPFMMQVAAKQRPFLTVFGNDYETADGTGERDYIHVMDLAEGHEKALALIQKTPGMHIINLGTGKPHSVLELVRTFEKVTGESIPMQIGKRRDGDLPVYYASADKAKDVLQWQATRTLADMCLSSWQFQLQHLSS</sequence>
<dbReference type="NCBIfam" id="NF007956">
    <property type="entry name" value="PRK10675.1"/>
    <property type="match status" value="1"/>
</dbReference>
<evidence type="ECO:0000256" key="6">
    <source>
        <dbReference type="ARBA" id="ARBA00018569"/>
    </source>
</evidence>
<evidence type="ECO:0000256" key="8">
    <source>
        <dbReference type="ARBA" id="ARBA00023235"/>
    </source>
</evidence>
<dbReference type="InterPro" id="IPR036291">
    <property type="entry name" value="NAD(P)-bd_dom_sf"/>
</dbReference>
<dbReference type="Gene3D" id="3.90.25.10">
    <property type="entry name" value="UDP-galactose 4-epimerase, domain 1"/>
    <property type="match status" value="1"/>
</dbReference>
<keyword evidence="7 9" id="KW-0520">NAD</keyword>
<dbReference type="GO" id="GO:0006012">
    <property type="term" value="P:galactose metabolic process"/>
    <property type="evidence" value="ECO:0007669"/>
    <property type="project" value="InterPro"/>
</dbReference>
<evidence type="ECO:0000256" key="4">
    <source>
        <dbReference type="ARBA" id="ARBA00007637"/>
    </source>
</evidence>
<evidence type="ECO:0000313" key="11">
    <source>
        <dbReference type="EMBL" id="BDT76513.1"/>
    </source>
</evidence>
<dbReference type="KEGG" id="pyt:PKF023_03160"/>
<dbReference type="Proteomes" id="UP001211097">
    <property type="component" value="Chromosome"/>
</dbReference>
<dbReference type="InterPro" id="IPR005886">
    <property type="entry name" value="UDP_G4E"/>
</dbReference>
<evidence type="ECO:0000256" key="2">
    <source>
        <dbReference type="ARBA" id="ARBA00001911"/>
    </source>
</evidence>
<accession>A0A9C7C434</accession>
<dbReference type="Gene3D" id="3.40.50.720">
    <property type="entry name" value="NAD(P)-binding Rossmann-like Domain"/>
    <property type="match status" value="1"/>
</dbReference>
<organism evidence="11">
    <name type="scientific">Polynucleobacter yangtzensis</name>
    <dbReference type="NCBI Taxonomy" id="1743159"/>
    <lineage>
        <taxon>Bacteria</taxon>
        <taxon>Pseudomonadati</taxon>
        <taxon>Pseudomonadota</taxon>
        <taxon>Betaproteobacteria</taxon>
        <taxon>Burkholderiales</taxon>
        <taxon>Burkholderiaceae</taxon>
        <taxon>Polynucleobacter</taxon>
    </lineage>
</organism>
<dbReference type="RefSeq" id="WP_281742876.1">
    <property type="nucleotide sequence ID" value="NZ_AP026973.1"/>
</dbReference>
<dbReference type="EMBL" id="AP026973">
    <property type="protein sequence ID" value="BDT76513.1"/>
    <property type="molecule type" value="Genomic_DNA"/>
</dbReference>
<comment type="pathway">
    <text evidence="3 9">Carbohydrate metabolism; galactose metabolism.</text>
</comment>
<comment type="catalytic activity">
    <reaction evidence="1 9">
        <text>UDP-alpha-D-glucose = UDP-alpha-D-galactose</text>
        <dbReference type="Rhea" id="RHEA:22168"/>
        <dbReference type="ChEBI" id="CHEBI:58885"/>
        <dbReference type="ChEBI" id="CHEBI:66914"/>
        <dbReference type="EC" id="5.1.3.2"/>
    </reaction>
</comment>
<comment type="cofactor">
    <cofactor evidence="2 9">
        <name>NAD(+)</name>
        <dbReference type="ChEBI" id="CHEBI:57540"/>
    </cofactor>
</comment>
<dbReference type="AlphaFoldDB" id="A0A9C7C434"/>
<dbReference type="PANTHER" id="PTHR43725">
    <property type="entry name" value="UDP-GLUCOSE 4-EPIMERASE"/>
    <property type="match status" value="1"/>
</dbReference>
<evidence type="ECO:0000259" key="10">
    <source>
        <dbReference type="Pfam" id="PF16363"/>
    </source>
</evidence>
<dbReference type="CDD" id="cd05247">
    <property type="entry name" value="UDP_G4E_1_SDR_e"/>
    <property type="match status" value="1"/>
</dbReference>
<feature type="domain" description="NAD(P)-binding" evidence="10">
    <location>
        <begin position="4"/>
        <end position="321"/>
    </location>
</feature>
<dbReference type="EC" id="5.1.3.2" evidence="5 9"/>
<name>A0A9C7C434_9BURK</name>
<dbReference type="Pfam" id="PF16363">
    <property type="entry name" value="GDP_Man_Dehyd"/>
    <property type="match status" value="1"/>
</dbReference>
<evidence type="ECO:0000256" key="3">
    <source>
        <dbReference type="ARBA" id="ARBA00004947"/>
    </source>
</evidence>
<dbReference type="NCBIfam" id="TIGR01179">
    <property type="entry name" value="galE"/>
    <property type="match status" value="1"/>
</dbReference>
<dbReference type="GO" id="GO:0003978">
    <property type="term" value="F:UDP-glucose 4-epimerase activity"/>
    <property type="evidence" value="ECO:0007669"/>
    <property type="project" value="UniProtKB-UniRule"/>
</dbReference>
<evidence type="ECO:0000256" key="7">
    <source>
        <dbReference type="ARBA" id="ARBA00023027"/>
    </source>
</evidence>
<evidence type="ECO:0000256" key="9">
    <source>
        <dbReference type="RuleBase" id="RU366046"/>
    </source>
</evidence>
<evidence type="ECO:0000256" key="1">
    <source>
        <dbReference type="ARBA" id="ARBA00000083"/>
    </source>
</evidence>